<dbReference type="RefSeq" id="WP_377774508.1">
    <property type="nucleotide sequence ID" value="NZ_JBHUHO010000039.1"/>
</dbReference>
<feature type="domain" description="HTH araC/xylS-type" evidence="4">
    <location>
        <begin position="159"/>
        <end position="258"/>
    </location>
</feature>
<dbReference type="EMBL" id="JBHUHO010000039">
    <property type="protein sequence ID" value="MFD2117353.1"/>
    <property type="molecule type" value="Genomic_DNA"/>
</dbReference>
<keyword evidence="1" id="KW-0805">Transcription regulation</keyword>
<dbReference type="Gene3D" id="2.60.120.280">
    <property type="entry name" value="Regulatory protein AraC"/>
    <property type="match status" value="1"/>
</dbReference>
<dbReference type="PROSITE" id="PS01124">
    <property type="entry name" value="HTH_ARAC_FAMILY_2"/>
    <property type="match status" value="1"/>
</dbReference>
<evidence type="ECO:0000313" key="5">
    <source>
        <dbReference type="EMBL" id="MFD2117353.1"/>
    </source>
</evidence>
<dbReference type="SUPFAM" id="SSF46689">
    <property type="entry name" value="Homeodomain-like"/>
    <property type="match status" value="2"/>
</dbReference>
<protein>
    <submittedName>
        <fullName evidence="5">AraC family transcriptional regulator</fullName>
    </submittedName>
</protein>
<evidence type="ECO:0000256" key="2">
    <source>
        <dbReference type="ARBA" id="ARBA00023125"/>
    </source>
</evidence>
<dbReference type="Pfam" id="PF02311">
    <property type="entry name" value="AraC_binding"/>
    <property type="match status" value="1"/>
</dbReference>
<dbReference type="InterPro" id="IPR009057">
    <property type="entry name" value="Homeodomain-like_sf"/>
</dbReference>
<keyword evidence="2" id="KW-0238">DNA-binding</keyword>
<dbReference type="InterPro" id="IPR037923">
    <property type="entry name" value="HTH-like"/>
</dbReference>
<reference evidence="6" key="1">
    <citation type="journal article" date="2019" name="Int. J. Syst. Evol. Microbiol.">
        <title>The Global Catalogue of Microorganisms (GCM) 10K type strain sequencing project: providing services to taxonomists for standard genome sequencing and annotation.</title>
        <authorList>
            <consortium name="The Broad Institute Genomics Platform"/>
            <consortium name="The Broad Institute Genome Sequencing Center for Infectious Disease"/>
            <person name="Wu L."/>
            <person name="Ma J."/>
        </authorList>
    </citation>
    <scope>NUCLEOTIDE SEQUENCE [LARGE SCALE GENOMIC DNA]</scope>
    <source>
        <strain evidence="6">GH52</strain>
    </source>
</reference>
<dbReference type="CDD" id="cd06986">
    <property type="entry name" value="cupin_MmsR-like_N"/>
    <property type="match status" value="1"/>
</dbReference>
<dbReference type="Gene3D" id="1.10.10.60">
    <property type="entry name" value="Homeodomain-like"/>
    <property type="match status" value="2"/>
</dbReference>
<proteinExistence type="predicted"/>
<dbReference type="PANTHER" id="PTHR43280:SF28">
    <property type="entry name" value="HTH-TYPE TRANSCRIPTIONAL ACTIVATOR RHAS"/>
    <property type="match status" value="1"/>
</dbReference>
<dbReference type="InterPro" id="IPR003313">
    <property type="entry name" value="AraC-bd"/>
</dbReference>
<dbReference type="SMART" id="SM00342">
    <property type="entry name" value="HTH_ARAC"/>
    <property type="match status" value="1"/>
</dbReference>
<dbReference type="InterPro" id="IPR018060">
    <property type="entry name" value="HTH_AraC"/>
</dbReference>
<comment type="caution">
    <text evidence="5">The sequence shown here is derived from an EMBL/GenBank/DDBJ whole genome shotgun (WGS) entry which is preliminary data.</text>
</comment>
<dbReference type="SUPFAM" id="SSF51215">
    <property type="entry name" value="Regulatory protein AraC"/>
    <property type="match status" value="1"/>
</dbReference>
<evidence type="ECO:0000259" key="4">
    <source>
        <dbReference type="PROSITE" id="PS01124"/>
    </source>
</evidence>
<evidence type="ECO:0000256" key="3">
    <source>
        <dbReference type="ARBA" id="ARBA00023163"/>
    </source>
</evidence>
<dbReference type="PRINTS" id="PR00032">
    <property type="entry name" value="HTHARAC"/>
</dbReference>
<keyword evidence="6" id="KW-1185">Reference proteome</keyword>
<evidence type="ECO:0000256" key="1">
    <source>
        <dbReference type="ARBA" id="ARBA00023015"/>
    </source>
</evidence>
<keyword evidence="3" id="KW-0804">Transcription</keyword>
<dbReference type="Proteomes" id="UP001597362">
    <property type="component" value="Unassembled WGS sequence"/>
</dbReference>
<dbReference type="PANTHER" id="PTHR43280">
    <property type="entry name" value="ARAC-FAMILY TRANSCRIPTIONAL REGULATOR"/>
    <property type="match status" value="1"/>
</dbReference>
<name>A0ABW4YNU5_9BACL</name>
<evidence type="ECO:0000313" key="6">
    <source>
        <dbReference type="Proteomes" id="UP001597362"/>
    </source>
</evidence>
<accession>A0ABW4YNU5</accession>
<dbReference type="Pfam" id="PF12833">
    <property type="entry name" value="HTH_18"/>
    <property type="match status" value="1"/>
</dbReference>
<gene>
    <name evidence="5" type="ORF">ACFSJH_16610</name>
</gene>
<sequence>MPESIGHYINFPDHYVNRSSGALNNFNIHFVVSGKGFIEIDDQVLTLTAGDAFLYFPLQKQHYYSSEDDPWDMRWIHFYGDSLPEYFIARQLHRHPLWRLRQPELFIDAHEQLLEESEKNRMINLGKLSTLTYALITTFIEYAVPLGNHHSINSEQRILALLPIMQLEAAEPFSLERWANELQVSTFYFSKLFRSITEMTPIEFMTRCRLQMAKQRLLERPLASIGQIAKDSGYPSVSYFNKRFMEHEGVTPTAYRQLFVNKY</sequence>
<organism evidence="5 6">
    <name type="scientific">Paenibacillus yanchengensis</name>
    <dbReference type="NCBI Taxonomy" id="2035833"/>
    <lineage>
        <taxon>Bacteria</taxon>
        <taxon>Bacillati</taxon>
        <taxon>Bacillota</taxon>
        <taxon>Bacilli</taxon>
        <taxon>Bacillales</taxon>
        <taxon>Paenibacillaceae</taxon>
        <taxon>Paenibacillus</taxon>
    </lineage>
</organism>
<dbReference type="InterPro" id="IPR020449">
    <property type="entry name" value="Tscrpt_reg_AraC-type_HTH"/>
</dbReference>